<keyword evidence="7 13" id="KW-0472">Membrane</keyword>
<feature type="region of interest" description="Disordered" evidence="12">
    <location>
        <begin position="153"/>
        <end position="184"/>
    </location>
</feature>
<feature type="compositionally biased region" description="Polar residues" evidence="12">
    <location>
        <begin position="166"/>
        <end position="177"/>
    </location>
</feature>
<organism evidence="16 17">
    <name type="scientific">Gymnodraco acuticeps</name>
    <name type="common">Antarctic dragonfish</name>
    <dbReference type="NCBI Taxonomy" id="8218"/>
    <lineage>
        <taxon>Eukaryota</taxon>
        <taxon>Metazoa</taxon>
        <taxon>Chordata</taxon>
        <taxon>Craniata</taxon>
        <taxon>Vertebrata</taxon>
        <taxon>Euteleostomi</taxon>
        <taxon>Actinopterygii</taxon>
        <taxon>Neopterygii</taxon>
        <taxon>Teleostei</taxon>
        <taxon>Neoteleostei</taxon>
        <taxon>Acanthomorphata</taxon>
        <taxon>Eupercaria</taxon>
        <taxon>Perciformes</taxon>
        <taxon>Notothenioidei</taxon>
        <taxon>Bathydraconidae</taxon>
        <taxon>Gymnodraco</taxon>
    </lineage>
</organism>
<dbReference type="Pfam" id="PF07686">
    <property type="entry name" value="V-set"/>
    <property type="match status" value="1"/>
</dbReference>
<keyword evidence="5" id="KW-0391">Immunity</keyword>
<evidence type="ECO:0000256" key="5">
    <source>
        <dbReference type="ARBA" id="ARBA00022859"/>
    </source>
</evidence>
<keyword evidence="6 13" id="KW-1133">Transmembrane helix</keyword>
<evidence type="ECO:0000256" key="2">
    <source>
        <dbReference type="ARBA" id="ARBA00022475"/>
    </source>
</evidence>
<evidence type="ECO:0000256" key="13">
    <source>
        <dbReference type="SAM" id="Phobius"/>
    </source>
</evidence>
<dbReference type="InParanoid" id="A0A6P8T7Z4"/>
<dbReference type="InterPro" id="IPR013106">
    <property type="entry name" value="Ig_V-set"/>
</dbReference>
<keyword evidence="8" id="KW-1015">Disulfide bond</keyword>
<feature type="transmembrane region" description="Helical" evidence="13">
    <location>
        <begin position="192"/>
        <end position="212"/>
    </location>
</feature>
<evidence type="ECO:0000256" key="14">
    <source>
        <dbReference type="SAM" id="SignalP"/>
    </source>
</evidence>
<dbReference type="InterPro" id="IPR050671">
    <property type="entry name" value="CD300_family_receptors"/>
</dbReference>
<evidence type="ECO:0000313" key="16">
    <source>
        <dbReference type="Proteomes" id="UP000515161"/>
    </source>
</evidence>
<dbReference type="OrthoDB" id="9805957at2759"/>
<evidence type="ECO:0000256" key="11">
    <source>
        <dbReference type="ARBA" id="ARBA00043958"/>
    </source>
</evidence>
<keyword evidence="3 13" id="KW-0812">Transmembrane</keyword>
<evidence type="ECO:0000256" key="6">
    <source>
        <dbReference type="ARBA" id="ARBA00022989"/>
    </source>
</evidence>
<name>A0A6P8T7Z4_GYMAC</name>
<proteinExistence type="inferred from homology"/>
<keyword evidence="2" id="KW-1003">Cell membrane</keyword>
<keyword evidence="4 14" id="KW-0732">Signal</keyword>
<dbReference type="InterPro" id="IPR036179">
    <property type="entry name" value="Ig-like_dom_sf"/>
</dbReference>
<evidence type="ECO:0000256" key="3">
    <source>
        <dbReference type="ARBA" id="ARBA00022692"/>
    </source>
</evidence>
<dbReference type="PANTHER" id="PTHR11860">
    <property type="entry name" value="POLYMERIC-IMMUNOGLOBULIN RECEPTOR"/>
    <property type="match status" value="1"/>
</dbReference>
<dbReference type="GeneID" id="117538288"/>
<dbReference type="GO" id="GO:0002376">
    <property type="term" value="P:immune system process"/>
    <property type="evidence" value="ECO:0007669"/>
    <property type="project" value="UniProtKB-KW"/>
</dbReference>
<feature type="domain" description="Immunoglobulin V-set" evidence="15">
    <location>
        <begin position="31"/>
        <end position="117"/>
    </location>
</feature>
<gene>
    <name evidence="17" type="primary">LOC117538288</name>
</gene>
<evidence type="ECO:0000256" key="8">
    <source>
        <dbReference type="ARBA" id="ARBA00023157"/>
    </source>
</evidence>
<accession>A0A6P8T7Z4</accession>
<dbReference type="PANTHER" id="PTHR11860:SF101">
    <property type="entry name" value="CMRF35-LIKE MOLECULE 1"/>
    <property type="match status" value="1"/>
</dbReference>
<evidence type="ECO:0000259" key="15">
    <source>
        <dbReference type="Pfam" id="PF07686"/>
    </source>
</evidence>
<keyword evidence="16" id="KW-1185">Reference proteome</keyword>
<evidence type="ECO:0000256" key="9">
    <source>
        <dbReference type="ARBA" id="ARBA00023170"/>
    </source>
</evidence>
<dbReference type="SUPFAM" id="SSF48726">
    <property type="entry name" value="Immunoglobulin"/>
    <property type="match status" value="1"/>
</dbReference>
<feature type="chain" id="PRO_5028415090" evidence="14">
    <location>
        <begin position="20"/>
        <end position="277"/>
    </location>
</feature>
<protein>
    <submittedName>
        <fullName evidence="17">CMRF35-like molecule 5 isoform X1</fullName>
    </submittedName>
</protein>
<evidence type="ECO:0000256" key="1">
    <source>
        <dbReference type="ARBA" id="ARBA00004251"/>
    </source>
</evidence>
<sequence>MFFIFTMINIFAYSCLLSALSFVEMKILSIRGCVGERVTFKCSDWNTVLDARSYDKYFCRRPCTERKHIIIKAASGKTTQGNRIQIFNRGNDLFVTFTNLKKSDADTYYCRVKRNGPDPWIKVVLKVTDAASYGPKRTPETVDTFTTLPPAVSNSSTLPSNSSDNITDVSASNTTLNTPTPSAPATQAAGSVPYLIAGLIFTFALVMVVLLLTRKLMKRGRRGLDVSSPHEDIYNSARPDEVYQSLHPLTMDEDQVYSSLTEGSALHTTLDDHCSRK</sequence>
<evidence type="ECO:0000256" key="10">
    <source>
        <dbReference type="ARBA" id="ARBA00023319"/>
    </source>
</evidence>
<reference evidence="17" key="1">
    <citation type="submission" date="2025-08" db="UniProtKB">
        <authorList>
            <consortium name="RefSeq"/>
        </authorList>
    </citation>
    <scope>IDENTIFICATION</scope>
</reference>
<keyword evidence="9" id="KW-0675">Receptor</keyword>
<comment type="similarity">
    <text evidence="11">Belongs to the CD300 family.</text>
</comment>
<evidence type="ECO:0000256" key="12">
    <source>
        <dbReference type="SAM" id="MobiDB-lite"/>
    </source>
</evidence>
<dbReference type="RefSeq" id="XP_034059781.1">
    <property type="nucleotide sequence ID" value="XM_034203890.1"/>
</dbReference>
<dbReference type="AlphaFoldDB" id="A0A6P8T7Z4"/>
<comment type="subcellular location">
    <subcellularLocation>
        <location evidence="1">Cell membrane</location>
        <topology evidence="1">Single-pass type I membrane protein</topology>
    </subcellularLocation>
</comment>
<dbReference type="GO" id="GO:0004888">
    <property type="term" value="F:transmembrane signaling receptor activity"/>
    <property type="evidence" value="ECO:0007669"/>
    <property type="project" value="TreeGrafter"/>
</dbReference>
<evidence type="ECO:0000256" key="4">
    <source>
        <dbReference type="ARBA" id="ARBA00022729"/>
    </source>
</evidence>
<dbReference type="Proteomes" id="UP000515161">
    <property type="component" value="Unplaced"/>
</dbReference>
<dbReference type="KEGG" id="gacu:117538288"/>
<dbReference type="GO" id="GO:0005886">
    <property type="term" value="C:plasma membrane"/>
    <property type="evidence" value="ECO:0007669"/>
    <property type="project" value="UniProtKB-SubCell"/>
</dbReference>
<feature type="compositionally biased region" description="Low complexity" evidence="12">
    <location>
        <begin position="153"/>
        <end position="165"/>
    </location>
</feature>
<keyword evidence="10" id="KW-0393">Immunoglobulin domain</keyword>
<evidence type="ECO:0000256" key="7">
    <source>
        <dbReference type="ARBA" id="ARBA00023136"/>
    </source>
</evidence>
<dbReference type="InterPro" id="IPR013783">
    <property type="entry name" value="Ig-like_fold"/>
</dbReference>
<dbReference type="Gene3D" id="2.60.40.10">
    <property type="entry name" value="Immunoglobulins"/>
    <property type="match status" value="1"/>
</dbReference>
<evidence type="ECO:0000313" key="17">
    <source>
        <dbReference type="RefSeq" id="XP_034059781.1"/>
    </source>
</evidence>
<feature type="signal peptide" evidence="14">
    <location>
        <begin position="1"/>
        <end position="19"/>
    </location>
</feature>